<dbReference type="SUPFAM" id="SSF52540">
    <property type="entry name" value="P-loop containing nucleoside triphosphate hydrolases"/>
    <property type="match status" value="1"/>
</dbReference>
<dbReference type="CDD" id="cd01127">
    <property type="entry name" value="TrwB_TraG_TraD_VirD4"/>
    <property type="match status" value="1"/>
</dbReference>
<feature type="compositionally biased region" description="Basic and acidic residues" evidence="1">
    <location>
        <begin position="157"/>
        <end position="167"/>
    </location>
</feature>
<reference evidence="3 4" key="1">
    <citation type="journal article" date="2009" name="Appl. Environ. Microbiol.">
        <title>Community genomic and proteomic analyses of chemoautotrophic iron-oxidizing "Leptospirillum rubarum" (Group II) and "Leptospirillum ferrodiazotrophum" (Group III) bacteria in acid mine drainage biofilms.</title>
        <authorList>
            <person name="Goltsman D.S."/>
            <person name="Denef V.J."/>
            <person name="Singer S.W."/>
            <person name="VerBerkmoes N.C."/>
            <person name="Lefsrud M."/>
            <person name="Mueller R.S."/>
            <person name="Dick G.J."/>
            <person name="Sun C.L."/>
            <person name="Wheeler K.E."/>
            <person name="Zemla A."/>
            <person name="Baker B.J."/>
            <person name="Hauser L."/>
            <person name="Land M."/>
            <person name="Shah M.B."/>
            <person name="Thelen M.P."/>
            <person name="Hettich R.L."/>
            <person name="Banfield J.F."/>
        </authorList>
    </citation>
    <scope>NUCLEOTIDE SEQUENCE [LARGE SCALE GENOMIC DNA]</scope>
</reference>
<dbReference type="EMBL" id="GG693887">
    <property type="protein sequence ID" value="EES51675.1"/>
    <property type="molecule type" value="Genomic_DNA"/>
</dbReference>
<organism evidence="3 4">
    <name type="scientific">Leptospirillum ferrodiazotrophum</name>
    <dbReference type="NCBI Taxonomy" id="412449"/>
    <lineage>
        <taxon>Bacteria</taxon>
        <taxon>Pseudomonadati</taxon>
        <taxon>Nitrospirota</taxon>
        <taxon>Nitrospiria</taxon>
        <taxon>Nitrospirales</taxon>
        <taxon>Nitrospiraceae</taxon>
        <taxon>Leptospirillum</taxon>
    </lineage>
</organism>
<dbReference type="Gene3D" id="1.10.8.730">
    <property type="match status" value="1"/>
</dbReference>
<proteinExistence type="predicted"/>
<gene>
    <name evidence="3" type="ORF">UBAL3_95680112</name>
</gene>
<evidence type="ECO:0000313" key="3">
    <source>
        <dbReference type="EMBL" id="EES51675.1"/>
    </source>
</evidence>
<dbReference type="Gene3D" id="3.40.50.300">
    <property type="entry name" value="P-loop containing nucleotide triphosphate hydrolases"/>
    <property type="match status" value="1"/>
</dbReference>
<feature type="domain" description="TraG P-loop" evidence="2">
    <location>
        <begin position="631"/>
        <end position="822"/>
    </location>
</feature>
<accession>C6I0M0</accession>
<dbReference type="InterPro" id="IPR027417">
    <property type="entry name" value="P-loop_NTPase"/>
</dbReference>
<dbReference type="PANTHER" id="PTHR30121">
    <property type="entry name" value="UNCHARACTERIZED PROTEIN YJGR-RELATED"/>
    <property type="match status" value="1"/>
</dbReference>
<protein>
    <recommendedName>
        <fullName evidence="2">TraG P-loop domain-containing protein</fullName>
    </recommendedName>
</protein>
<sequence length="832" mass="93891">MWSRKTLPGDAVHRLFDLASLSGKTLVGHSGRLSRLLFLSGANIFPLDADETLQLYRGIAALIGHLPVGYGLQFRVEFRHGTPSERSFLLPSGPSPFVWNEEGTGEILLAEDKNEDFGSRPTRKRHLSLAIVGYPDHERHRLRLSHFPRGGASPVPKGREETPKRRDERLREIRQIEETVLALLPGAGMEGSSPGEEELLAHLAGRANPGLLALDGFREDARGPLPPLFQTTFQEFPGELKAYRPDGEVLWGRFHALRQLPAAFHRETLAPILEGPDFDCDLTLNLFKPDRALASRAIQSNSTLNRFLTLLLPGKSYRLESVIAEQEDCLKTLHEGPEEESAPLLLNLTLGYWHSDKRRLSGMGQETLRAFSEADGALCAAEPYRQWPLFRSQFPADGCANDRWEVVTAAQAARFLPVWDKFPDMERPWFFAKNHRQEPVSLDFWSRELPNANGLVIGRSGSGKSFGVKMLLHQYLLASPDHHAVIVENGGDFERLCAFFGGDYVRVDLSGNFSLNPFPLKEDLAREGGLYDPDWMGFLVALIETFLITAHPVTPLHRGILGQCLGDLYDRLPYAQGRPSLSDLVRTLFSFRGRDAEDEENAVRMAKTLESWSTGLYAPLFNNPQGFRPRSRLLAFDLSGLDRQEALRGIVFAFIAGLSMEKLFREKNRRLYFVYDEAHRLMTQFSGTGFLEHMYRTARKFGGGVVAMSQSPEDWLGESREGGILGNSSWKWIFPCSVLPETYRRIGLSERETRIIDSLDFVRGDFSECYLSMGTRRGILRLEPSPLEYWMAARSPEEDRLFARALEEEGSVREALLALARESRQKREGEEE</sequence>
<dbReference type="InterPro" id="IPR051162">
    <property type="entry name" value="T4SS_component"/>
</dbReference>
<name>C6I0M0_9BACT</name>
<dbReference type="Pfam" id="PF19044">
    <property type="entry name" value="P-loop_TraG"/>
    <property type="match status" value="2"/>
</dbReference>
<dbReference type="PANTHER" id="PTHR30121:SF6">
    <property type="entry name" value="SLR6007 PROTEIN"/>
    <property type="match status" value="1"/>
</dbReference>
<evidence type="ECO:0000259" key="2">
    <source>
        <dbReference type="Pfam" id="PF19044"/>
    </source>
</evidence>
<evidence type="ECO:0000313" key="4">
    <source>
        <dbReference type="Proteomes" id="UP000009374"/>
    </source>
</evidence>
<feature type="region of interest" description="Disordered" evidence="1">
    <location>
        <begin position="146"/>
        <end position="167"/>
    </location>
</feature>
<dbReference type="AlphaFoldDB" id="C6I0M0"/>
<dbReference type="InterPro" id="IPR043964">
    <property type="entry name" value="P-loop_TraG"/>
</dbReference>
<dbReference type="Proteomes" id="UP000009374">
    <property type="component" value="Unassembled WGS sequence"/>
</dbReference>
<evidence type="ECO:0000256" key="1">
    <source>
        <dbReference type="SAM" id="MobiDB-lite"/>
    </source>
</evidence>
<feature type="domain" description="TraG P-loop" evidence="2">
    <location>
        <begin position="449"/>
        <end position="523"/>
    </location>
</feature>
<keyword evidence="4" id="KW-1185">Reference proteome</keyword>